<feature type="compositionally biased region" description="Low complexity" evidence="1">
    <location>
        <begin position="284"/>
        <end position="321"/>
    </location>
</feature>
<reference evidence="2 3" key="1">
    <citation type="submission" date="2024-02" db="EMBL/GenBank/DDBJ databases">
        <title>Chromosome-scale genome assembly of the rough periwinkle Littorina saxatilis.</title>
        <authorList>
            <person name="De Jode A."/>
            <person name="Faria R."/>
            <person name="Formenti G."/>
            <person name="Sims Y."/>
            <person name="Smith T.P."/>
            <person name="Tracey A."/>
            <person name="Wood J.M.D."/>
            <person name="Zagrodzka Z.B."/>
            <person name="Johannesson K."/>
            <person name="Butlin R.K."/>
            <person name="Leder E.H."/>
        </authorList>
    </citation>
    <scope>NUCLEOTIDE SEQUENCE [LARGE SCALE GENOMIC DNA]</scope>
    <source>
        <strain evidence="2">Snail1</strain>
        <tissue evidence="2">Muscle</tissue>
    </source>
</reference>
<feature type="compositionally biased region" description="Basic and acidic residues" evidence="1">
    <location>
        <begin position="67"/>
        <end position="89"/>
    </location>
</feature>
<feature type="compositionally biased region" description="Low complexity" evidence="1">
    <location>
        <begin position="245"/>
        <end position="265"/>
    </location>
</feature>
<protein>
    <submittedName>
        <fullName evidence="2">Uncharacterized protein</fullName>
    </submittedName>
</protein>
<feature type="compositionally biased region" description="Basic and acidic residues" evidence="1">
    <location>
        <begin position="335"/>
        <end position="346"/>
    </location>
</feature>
<keyword evidence="3" id="KW-1185">Reference proteome</keyword>
<accession>A0AAN9FVZ7</accession>
<evidence type="ECO:0000256" key="1">
    <source>
        <dbReference type="SAM" id="MobiDB-lite"/>
    </source>
</evidence>
<feature type="compositionally biased region" description="Low complexity" evidence="1">
    <location>
        <begin position="530"/>
        <end position="539"/>
    </location>
</feature>
<feature type="region of interest" description="Disordered" evidence="1">
    <location>
        <begin position="418"/>
        <end position="475"/>
    </location>
</feature>
<feature type="region of interest" description="Disordered" evidence="1">
    <location>
        <begin position="1"/>
        <end position="92"/>
    </location>
</feature>
<feature type="region of interest" description="Disordered" evidence="1">
    <location>
        <begin position="120"/>
        <end position="390"/>
    </location>
</feature>
<feature type="compositionally biased region" description="Pro residues" evidence="1">
    <location>
        <begin position="184"/>
        <end position="200"/>
    </location>
</feature>
<dbReference type="Proteomes" id="UP001374579">
    <property type="component" value="Unassembled WGS sequence"/>
</dbReference>
<feature type="compositionally biased region" description="Low complexity" evidence="1">
    <location>
        <begin position="439"/>
        <end position="451"/>
    </location>
</feature>
<name>A0AAN9FVZ7_9CAEN</name>
<evidence type="ECO:0000313" key="2">
    <source>
        <dbReference type="EMBL" id="KAK7087648.1"/>
    </source>
</evidence>
<feature type="region of interest" description="Disordered" evidence="1">
    <location>
        <begin position="508"/>
        <end position="562"/>
    </location>
</feature>
<evidence type="ECO:0000313" key="3">
    <source>
        <dbReference type="Proteomes" id="UP001374579"/>
    </source>
</evidence>
<proteinExistence type="predicted"/>
<comment type="caution">
    <text evidence="2">The sequence shown here is derived from an EMBL/GenBank/DDBJ whole genome shotgun (WGS) entry which is preliminary data.</text>
</comment>
<dbReference type="EMBL" id="JBAMIC010004070">
    <property type="protein sequence ID" value="KAK7087648.1"/>
    <property type="molecule type" value="Genomic_DNA"/>
</dbReference>
<feature type="compositionally biased region" description="Basic and acidic residues" evidence="1">
    <location>
        <begin position="419"/>
        <end position="428"/>
    </location>
</feature>
<feature type="compositionally biased region" description="Basic residues" evidence="1">
    <location>
        <begin position="508"/>
        <end position="521"/>
    </location>
</feature>
<dbReference type="AlphaFoldDB" id="A0AAN9FVZ7"/>
<organism evidence="2 3">
    <name type="scientific">Littorina saxatilis</name>
    <dbReference type="NCBI Taxonomy" id="31220"/>
    <lineage>
        <taxon>Eukaryota</taxon>
        <taxon>Metazoa</taxon>
        <taxon>Spiralia</taxon>
        <taxon>Lophotrochozoa</taxon>
        <taxon>Mollusca</taxon>
        <taxon>Gastropoda</taxon>
        <taxon>Caenogastropoda</taxon>
        <taxon>Littorinimorpha</taxon>
        <taxon>Littorinoidea</taxon>
        <taxon>Littorinidae</taxon>
        <taxon>Littorina</taxon>
    </lineage>
</organism>
<sequence>MASTEPNRYHPHPDYQPPYNPQHIPYNDTRPVHYADQPPPAPPAVQHAFPPHEMEQPLDLTVARSPRRPESTGSMEDRPNRLRVEEAGSRGHVARPGHPGVCVMKGCGCQNSLPIHHHPYRGNHHRHSPYPPYPSRSPVMGEMASLHPLPQYPTEGGSPNPASLYLQQDRRSPYGRYGGVMSVPSPPQYNSPAAPSPRLYPPASSASPQPNSPRPRDRSPLPGIYRPFEDTGRPPVPDMVGGGAPASLVPSSLAPSSCSPSSSSARMTSMDRYPNTSEDELGASRSLLLLSSSTTASSSSSSSSSFSSSSPSLAMPTPSASQSVSSDHRHLRHQAWRDYQPEEQQQHHQQHQQHRMEEDEADSRPSQSDEGRGSSAFHHPSHHHHHPSSAYYSDAMPVVHRGAMDSNTNATTITTTTHLHHEGGDNMGERGVAPDGDRTTTSSSSSSSSSSTPPPHHNQSSNAQNKRAAAPPGFKVVGTTKLSLVRAEREKEILCRQERMKELVSLRKDKKQYKQQQRQHHNSTDGNDSEGGSEQSSGQASPRSSDGSEAEGVARGFPVPPDPNLKISPLDYLLSKYLVEQRDIPFKPCNTDLREIYTGVKKGPLTLVDLIELQVEASLKA</sequence>
<gene>
    <name evidence="2" type="ORF">V1264_021669</name>
</gene>